<dbReference type="EMBL" id="SKBQ01000027">
    <property type="protein sequence ID" value="TPX14548.1"/>
    <property type="molecule type" value="Genomic_DNA"/>
</dbReference>
<evidence type="ECO:0000313" key="9">
    <source>
        <dbReference type="EMBL" id="TPX14548.1"/>
    </source>
</evidence>
<feature type="transmembrane region" description="Helical" evidence="7">
    <location>
        <begin position="243"/>
        <end position="263"/>
    </location>
</feature>
<dbReference type="PANTHER" id="PTHR33048">
    <property type="entry name" value="PTH11-LIKE INTEGRAL MEMBRANE PROTEIN (AFU_ORTHOLOGUE AFUA_5G11245)"/>
    <property type="match status" value="1"/>
</dbReference>
<dbReference type="PANTHER" id="PTHR33048:SF93">
    <property type="entry name" value="INTEGRAL MEMBRANE PROTEIN"/>
    <property type="match status" value="1"/>
</dbReference>
<evidence type="ECO:0000256" key="2">
    <source>
        <dbReference type="ARBA" id="ARBA00022692"/>
    </source>
</evidence>
<dbReference type="InterPro" id="IPR049326">
    <property type="entry name" value="Rhodopsin_dom_fungi"/>
</dbReference>
<feature type="transmembrane region" description="Helical" evidence="7">
    <location>
        <begin position="87"/>
        <end position="114"/>
    </location>
</feature>
<organism evidence="9 10">
    <name type="scientific">Thyridium curvatum</name>
    <dbReference type="NCBI Taxonomy" id="1093900"/>
    <lineage>
        <taxon>Eukaryota</taxon>
        <taxon>Fungi</taxon>
        <taxon>Dikarya</taxon>
        <taxon>Ascomycota</taxon>
        <taxon>Pezizomycotina</taxon>
        <taxon>Sordariomycetes</taxon>
        <taxon>Sordariomycetidae</taxon>
        <taxon>Thyridiales</taxon>
        <taxon>Thyridiaceae</taxon>
        <taxon>Thyridium</taxon>
    </lineage>
</organism>
<dbReference type="GO" id="GO:0016020">
    <property type="term" value="C:membrane"/>
    <property type="evidence" value="ECO:0007669"/>
    <property type="project" value="UniProtKB-SubCell"/>
</dbReference>
<dbReference type="Proteomes" id="UP000319257">
    <property type="component" value="Unassembled WGS sequence"/>
</dbReference>
<feature type="region of interest" description="Disordered" evidence="6">
    <location>
        <begin position="324"/>
        <end position="385"/>
    </location>
</feature>
<comment type="similarity">
    <text evidence="5">Belongs to the SAT4 family.</text>
</comment>
<dbReference type="AlphaFoldDB" id="A0A507BCI7"/>
<gene>
    <name evidence="9" type="ORF">E0L32_005240</name>
</gene>
<evidence type="ECO:0000259" key="8">
    <source>
        <dbReference type="Pfam" id="PF20684"/>
    </source>
</evidence>
<feature type="transmembrane region" description="Helical" evidence="7">
    <location>
        <begin position="126"/>
        <end position="152"/>
    </location>
</feature>
<keyword evidence="10" id="KW-1185">Reference proteome</keyword>
<dbReference type="RefSeq" id="XP_030996259.1">
    <property type="nucleotide sequence ID" value="XM_031139740.1"/>
</dbReference>
<keyword evidence="3 7" id="KW-1133">Transmembrane helix</keyword>
<evidence type="ECO:0000256" key="7">
    <source>
        <dbReference type="SAM" id="Phobius"/>
    </source>
</evidence>
<dbReference type="Pfam" id="PF20684">
    <property type="entry name" value="Fung_rhodopsin"/>
    <property type="match status" value="1"/>
</dbReference>
<feature type="transmembrane region" description="Helical" evidence="7">
    <location>
        <begin position="46"/>
        <end position="67"/>
    </location>
</feature>
<evidence type="ECO:0000313" key="10">
    <source>
        <dbReference type="Proteomes" id="UP000319257"/>
    </source>
</evidence>
<evidence type="ECO:0000256" key="4">
    <source>
        <dbReference type="ARBA" id="ARBA00023136"/>
    </source>
</evidence>
<proteinExistence type="inferred from homology"/>
<name>A0A507BCI7_9PEZI</name>
<dbReference type="InterPro" id="IPR052337">
    <property type="entry name" value="SAT4-like"/>
</dbReference>
<reference evidence="9 10" key="1">
    <citation type="submission" date="2019-06" db="EMBL/GenBank/DDBJ databases">
        <title>Draft genome sequence of the filamentous fungus Phialemoniopsis curvata isolated from diesel fuel.</title>
        <authorList>
            <person name="Varaljay V.A."/>
            <person name="Lyon W.J."/>
            <person name="Crouch A.L."/>
            <person name="Drake C.E."/>
            <person name="Hollomon J.M."/>
            <person name="Nadeau L.J."/>
            <person name="Nunn H.S."/>
            <person name="Stevenson B.S."/>
            <person name="Bojanowski C.L."/>
            <person name="Crookes-Goodson W.J."/>
        </authorList>
    </citation>
    <scope>NUCLEOTIDE SEQUENCE [LARGE SCALE GENOMIC DNA]</scope>
    <source>
        <strain evidence="9 10">D216</strain>
    </source>
</reference>
<evidence type="ECO:0000256" key="3">
    <source>
        <dbReference type="ARBA" id="ARBA00022989"/>
    </source>
</evidence>
<comment type="subcellular location">
    <subcellularLocation>
        <location evidence="1">Membrane</location>
        <topology evidence="1">Multi-pass membrane protein</topology>
    </subcellularLocation>
</comment>
<evidence type="ECO:0000256" key="5">
    <source>
        <dbReference type="ARBA" id="ARBA00038359"/>
    </source>
</evidence>
<accession>A0A507BCI7</accession>
<evidence type="ECO:0000256" key="6">
    <source>
        <dbReference type="SAM" id="MobiDB-lite"/>
    </source>
</evidence>
<feature type="transmembrane region" description="Helical" evidence="7">
    <location>
        <begin position="12"/>
        <end position="34"/>
    </location>
</feature>
<feature type="transmembrane region" description="Helical" evidence="7">
    <location>
        <begin position="205"/>
        <end position="223"/>
    </location>
</feature>
<keyword evidence="2 7" id="KW-0812">Transmembrane</keyword>
<comment type="caution">
    <text evidence="9">The sequence shown here is derived from an EMBL/GenBank/DDBJ whole genome shotgun (WGS) entry which is preliminary data.</text>
</comment>
<feature type="transmembrane region" description="Helical" evidence="7">
    <location>
        <begin position="172"/>
        <end position="193"/>
    </location>
</feature>
<dbReference type="InParanoid" id="A0A507BCI7"/>
<dbReference type="OrthoDB" id="3923077at2759"/>
<protein>
    <recommendedName>
        <fullName evidence="8">Rhodopsin domain-containing protein</fullName>
    </recommendedName>
</protein>
<sequence length="385" mass="42142">MKGIGLGGEAVWAMPVSWMMTAVVFAFVLLRAYTRISCVAAFGVDDYIYLVAFVFLLIFTIFLQLAAEHGFGQFTRDIGDGDQITRAVLYECIGQGFAIVGMAIAKWSCGFFLLRLVPLKWQRISIWAAMAFVMAASIAQVFCFWLSCTPFAYVFDRRIPGGFCGIDTRPTSYILCVSTITVDVFFALLPWTFIWKLQMPRREKLTIAISMSLGLLAAAAGIKRTTEVEGLYGPEYLHDSVGLIVWSLAEIAVTMICIGVPVCRPLYRKIWVKHFGGSESRSNTGYLRHDAIGLNTIGGGRMPGATTRSDDDKSMADLKLGMKGPSNKARAEYAGSGNEEGLSIGNGSDEDILGEEYRGGSQKKNSRKGGGQGIHVTATYSVQRN</sequence>
<evidence type="ECO:0000256" key="1">
    <source>
        <dbReference type="ARBA" id="ARBA00004141"/>
    </source>
</evidence>
<feature type="domain" description="Rhodopsin" evidence="8">
    <location>
        <begin position="30"/>
        <end position="269"/>
    </location>
</feature>
<keyword evidence="4 7" id="KW-0472">Membrane</keyword>
<dbReference type="GeneID" id="41972687"/>